<evidence type="ECO:0000313" key="4">
    <source>
        <dbReference type="Proteomes" id="UP001183246"/>
    </source>
</evidence>
<dbReference type="InterPro" id="IPR010071">
    <property type="entry name" value="AA_adenyl_dom"/>
</dbReference>
<dbReference type="InterPro" id="IPR025110">
    <property type="entry name" value="AMP-bd_C"/>
</dbReference>
<dbReference type="RefSeq" id="WP_311706564.1">
    <property type="nucleotide sequence ID" value="NZ_JAVREL010000014.1"/>
</dbReference>
<dbReference type="CDD" id="cd05930">
    <property type="entry name" value="A_NRPS"/>
    <property type="match status" value="1"/>
</dbReference>
<evidence type="ECO:0000313" key="3">
    <source>
        <dbReference type="EMBL" id="MDT0345433.1"/>
    </source>
</evidence>
<name>A0ABU2MVU7_9ACTN</name>
<sequence length="523" mass="54353">MTGMRELPLLPGERERVAARALTGPPPRPAAPGDTVTAWLTAHAAAHPDRPAVVHGEATVTYGQLLARVGHFADALGAAGIAPGDRVAVTAARGADVIAAFAALENAGAVYLPLDAGWPGDRLTRVLRGSGARAVLHLGGEDPGAAAGRAGVPVLRAGPGGGTAPRPRAVTGDEPRYVIHTSGSTGAPKGAVVGHRGMMNHLWFMVDALRLAAGERVAFTAPLSYVISVWQMLAAPLAGGTVVVVDDADLLFPRRLHDVLLTGGVTVLQLVPSAIGPLADHLTRRGGGPGRLARLISTGEVLTPALAARALAAFDGVELINAYGATECSDDVTHHTVVAGDLGERVPIGRPVAGATLHLLVEEAAGWRAAEPGEVGELWVGGLPVGLGYLDRPELTGTRFFADGRGGRLYRTGDLARFADGLAYCLGRADRQVKIAGARIELGAVEAELARHPAVRSCAVTTGGDPERPCLTAHFVADEDTGWQELRDHLRAALPAAMIPQRWVAHRELPLNRSGKTDYAALR</sequence>
<dbReference type="Gene3D" id="3.30.300.30">
    <property type="match status" value="1"/>
</dbReference>
<feature type="domain" description="AMP-dependent synthetase/ligase" evidence="1">
    <location>
        <begin position="41"/>
        <end position="390"/>
    </location>
</feature>
<dbReference type="EMBL" id="JAVREL010000014">
    <property type="protein sequence ID" value="MDT0345433.1"/>
    <property type="molecule type" value="Genomic_DNA"/>
</dbReference>
<gene>
    <name evidence="3" type="ORF">RM590_22930</name>
</gene>
<evidence type="ECO:0000259" key="2">
    <source>
        <dbReference type="Pfam" id="PF13193"/>
    </source>
</evidence>
<dbReference type="InterPro" id="IPR045851">
    <property type="entry name" value="AMP-bd_C_sf"/>
</dbReference>
<dbReference type="Pfam" id="PF00501">
    <property type="entry name" value="AMP-binding"/>
    <property type="match status" value="1"/>
</dbReference>
<organism evidence="3 4">
    <name type="scientific">Streptomyces litchfieldiae</name>
    <dbReference type="NCBI Taxonomy" id="3075543"/>
    <lineage>
        <taxon>Bacteria</taxon>
        <taxon>Bacillati</taxon>
        <taxon>Actinomycetota</taxon>
        <taxon>Actinomycetes</taxon>
        <taxon>Kitasatosporales</taxon>
        <taxon>Streptomycetaceae</taxon>
        <taxon>Streptomyces</taxon>
    </lineage>
</organism>
<dbReference type="InterPro" id="IPR000873">
    <property type="entry name" value="AMP-dep_synth/lig_dom"/>
</dbReference>
<proteinExistence type="predicted"/>
<dbReference type="Gene3D" id="3.40.50.12780">
    <property type="entry name" value="N-terminal domain of ligase-like"/>
    <property type="match status" value="1"/>
</dbReference>
<keyword evidence="4" id="KW-1185">Reference proteome</keyword>
<dbReference type="InterPro" id="IPR020845">
    <property type="entry name" value="AMP-binding_CS"/>
</dbReference>
<comment type="caution">
    <text evidence="3">The sequence shown here is derived from an EMBL/GenBank/DDBJ whole genome shotgun (WGS) entry which is preliminary data.</text>
</comment>
<dbReference type="PANTHER" id="PTHR45527:SF1">
    <property type="entry name" value="FATTY ACID SYNTHASE"/>
    <property type="match status" value="1"/>
</dbReference>
<dbReference type="Pfam" id="PF13193">
    <property type="entry name" value="AMP-binding_C"/>
    <property type="match status" value="1"/>
</dbReference>
<dbReference type="PANTHER" id="PTHR45527">
    <property type="entry name" value="NONRIBOSOMAL PEPTIDE SYNTHETASE"/>
    <property type="match status" value="1"/>
</dbReference>
<evidence type="ECO:0000259" key="1">
    <source>
        <dbReference type="Pfam" id="PF00501"/>
    </source>
</evidence>
<dbReference type="InterPro" id="IPR042099">
    <property type="entry name" value="ANL_N_sf"/>
</dbReference>
<protein>
    <submittedName>
        <fullName evidence="3">Amino acid adenylation domain-containing protein</fullName>
    </submittedName>
</protein>
<dbReference type="NCBIfam" id="TIGR01733">
    <property type="entry name" value="AA-adenyl-dom"/>
    <property type="match status" value="1"/>
</dbReference>
<reference evidence="4" key="1">
    <citation type="submission" date="2023-07" db="EMBL/GenBank/DDBJ databases">
        <title>30 novel species of actinomycetes from the DSMZ collection.</title>
        <authorList>
            <person name="Nouioui I."/>
        </authorList>
    </citation>
    <scope>NUCLEOTIDE SEQUENCE [LARGE SCALE GENOMIC DNA]</scope>
    <source>
        <strain evidence="4">DSM 44938</strain>
    </source>
</reference>
<dbReference type="PROSITE" id="PS00455">
    <property type="entry name" value="AMP_BINDING"/>
    <property type="match status" value="1"/>
</dbReference>
<dbReference type="SUPFAM" id="SSF56801">
    <property type="entry name" value="Acetyl-CoA synthetase-like"/>
    <property type="match status" value="1"/>
</dbReference>
<feature type="domain" description="AMP-binding enzyme C-terminal" evidence="2">
    <location>
        <begin position="445"/>
        <end position="516"/>
    </location>
</feature>
<accession>A0ABU2MVU7</accession>
<dbReference type="Proteomes" id="UP001183246">
    <property type="component" value="Unassembled WGS sequence"/>
</dbReference>